<dbReference type="Pfam" id="PF04359">
    <property type="entry name" value="DUF493"/>
    <property type="match status" value="1"/>
</dbReference>
<dbReference type="GO" id="GO:0005829">
    <property type="term" value="C:cytosol"/>
    <property type="evidence" value="ECO:0007669"/>
    <property type="project" value="TreeGrafter"/>
</dbReference>
<protein>
    <recommendedName>
        <fullName evidence="2">UPF0250 protein</fullName>
    </recommendedName>
</protein>
<proteinExistence type="inferred from homology"/>
<dbReference type="PANTHER" id="PTHR38036:SF1">
    <property type="entry name" value="UPF0250 PROTEIN YBED"/>
    <property type="match status" value="1"/>
</dbReference>
<dbReference type="HAMAP" id="MF_00659">
    <property type="entry name" value="UPF0250"/>
    <property type="match status" value="1"/>
</dbReference>
<evidence type="ECO:0000256" key="1">
    <source>
        <dbReference type="ARBA" id="ARBA00008460"/>
    </source>
</evidence>
<dbReference type="InterPro" id="IPR007454">
    <property type="entry name" value="UPF0250_YbeD-like"/>
</dbReference>
<dbReference type="EMBL" id="KT007026">
    <property type="protein sequence ID" value="AKQ03988.1"/>
    <property type="molecule type" value="Genomic_DNA"/>
</dbReference>
<reference evidence="3" key="1">
    <citation type="journal article" date="2015" name="ISME J.">
        <title>Aquifer environment selects for microbial species cohorts in sediment and groundwater.</title>
        <authorList>
            <person name="Hug L.A."/>
            <person name="Thomas B.C."/>
            <person name="Brown C.T."/>
            <person name="Frischkorn K.R."/>
            <person name="Williams K.H."/>
            <person name="Tringe S.G."/>
            <person name="Banfield J.F."/>
        </authorList>
    </citation>
    <scope>NUCLEOTIDE SEQUENCE</scope>
</reference>
<dbReference type="SUPFAM" id="SSF117991">
    <property type="entry name" value="YbeD/HP0495-like"/>
    <property type="match status" value="1"/>
</dbReference>
<sequence length="90" mass="10192">MKPATTESLIEFPCEFPIKAMGRADDDFDALVVSIIRRHSPEFTDATVRKRLSRGGKYVSVTVTIQAQSQEQLDKLYMELNTNEQVLMAL</sequence>
<dbReference type="Gene3D" id="3.30.70.260">
    <property type="match status" value="1"/>
</dbReference>
<accession>A0A0H4T7Y7</accession>
<dbReference type="InterPro" id="IPR027471">
    <property type="entry name" value="YbeD-like_sf"/>
</dbReference>
<evidence type="ECO:0000256" key="2">
    <source>
        <dbReference type="HAMAP-Rule" id="MF_00659"/>
    </source>
</evidence>
<comment type="similarity">
    <text evidence="1 2">Belongs to the UPF0250 family.</text>
</comment>
<evidence type="ECO:0000313" key="3">
    <source>
        <dbReference type="EMBL" id="AKQ03988.1"/>
    </source>
</evidence>
<dbReference type="PANTHER" id="PTHR38036">
    <property type="entry name" value="UPF0250 PROTEIN YBED"/>
    <property type="match status" value="1"/>
</dbReference>
<dbReference type="AlphaFoldDB" id="A0A0H4T7Y7"/>
<name>A0A0H4T7Y7_9GAMM</name>
<organism evidence="3">
    <name type="scientific">uncultured gamma proteobacterium Rifle_16ft_4_minimus_39789</name>
    <dbReference type="NCBI Taxonomy" id="1665200"/>
    <lineage>
        <taxon>Bacteria</taxon>
        <taxon>Pseudomonadati</taxon>
        <taxon>Pseudomonadota</taxon>
        <taxon>Gammaproteobacteria</taxon>
        <taxon>environmental samples</taxon>
    </lineage>
</organism>